<feature type="transmembrane region" description="Helical" evidence="2">
    <location>
        <begin position="570"/>
        <end position="594"/>
    </location>
</feature>
<feature type="region of interest" description="Disordered" evidence="1">
    <location>
        <begin position="623"/>
        <end position="657"/>
    </location>
</feature>
<feature type="compositionally biased region" description="Low complexity" evidence="1">
    <location>
        <begin position="47"/>
        <end position="77"/>
    </location>
</feature>
<dbReference type="InterPro" id="IPR021369">
    <property type="entry name" value="DUF2985"/>
</dbReference>
<evidence type="ECO:0000313" key="4">
    <source>
        <dbReference type="Proteomes" id="UP000019804"/>
    </source>
</evidence>
<dbReference type="Pfam" id="PF11204">
    <property type="entry name" value="DUF2985"/>
    <property type="match status" value="1"/>
</dbReference>
<feature type="transmembrane region" description="Helical" evidence="2">
    <location>
        <begin position="539"/>
        <end position="564"/>
    </location>
</feature>
<name>A0A017SDA2_ASPRC</name>
<dbReference type="PANTHER" id="PTHR35872:SF2">
    <property type="entry name" value="INTEGRAL MEMBRANE PROTEIN (AFU_ORTHOLOGUE AFUA_5G07110)"/>
    <property type="match status" value="1"/>
</dbReference>
<dbReference type="STRING" id="1388766.A0A017SDA2"/>
<feature type="region of interest" description="Disordered" evidence="1">
    <location>
        <begin position="283"/>
        <end position="311"/>
    </location>
</feature>
<evidence type="ECO:0000256" key="2">
    <source>
        <dbReference type="SAM" id="Phobius"/>
    </source>
</evidence>
<evidence type="ECO:0000256" key="1">
    <source>
        <dbReference type="SAM" id="MobiDB-lite"/>
    </source>
</evidence>
<gene>
    <name evidence="3" type="ORF">EURHEDRAFT_458400</name>
</gene>
<dbReference type="AlphaFoldDB" id="A0A017SDA2"/>
<feature type="compositionally biased region" description="Polar residues" evidence="1">
    <location>
        <begin position="633"/>
        <end position="647"/>
    </location>
</feature>
<proteinExistence type="predicted"/>
<accession>A0A017SDA2</accession>
<feature type="transmembrane region" description="Helical" evidence="2">
    <location>
        <begin position="440"/>
        <end position="459"/>
    </location>
</feature>
<keyword evidence="2" id="KW-0812">Transmembrane</keyword>
<dbReference type="RefSeq" id="XP_040637893.1">
    <property type="nucleotide sequence ID" value="XM_040784501.1"/>
</dbReference>
<protein>
    <recommendedName>
        <fullName evidence="5">Integral membrane protein</fullName>
    </recommendedName>
</protein>
<reference evidence="4" key="1">
    <citation type="journal article" date="2014" name="Nat. Commun.">
        <title>Genomic adaptations of the halophilic Dead Sea filamentous fungus Eurotium rubrum.</title>
        <authorList>
            <person name="Kis-Papo T."/>
            <person name="Weig A.R."/>
            <person name="Riley R."/>
            <person name="Persoh D."/>
            <person name="Salamov A."/>
            <person name="Sun H."/>
            <person name="Lipzen A."/>
            <person name="Wasser S.P."/>
            <person name="Rambold G."/>
            <person name="Grigoriev I.V."/>
            <person name="Nevo E."/>
        </authorList>
    </citation>
    <scope>NUCLEOTIDE SEQUENCE [LARGE SCALE GENOMIC DNA]</scope>
    <source>
        <strain evidence="4">CBS 135680</strain>
    </source>
</reference>
<evidence type="ECO:0000313" key="3">
    <source>
        <dbReference type="EMBL" id="EYE94205.1"/>
    </source>
</evidence>
<dbReference type="HOGENOM" id="CLU_015848_0_0_1"/>
<keyword evidence="2" id="KW-1133">Transmembrane helix</keyword>
<dbReference type="Proteomes" id="UP000019804">
    <property type="component" value="Unassembled WGS sequence"/>
</dbReference>
<evidence type="ECO:0008006" key="5">
    <source>
        <dbReference type="Google" id="ProtNLM"/>
    </source>
</evidence>
<keyword evidence="4" id="KW-1185">Reference proteome</keyword>
<feature type="region of interest" description="Disordered" evidence="1">
    <location>
        <begin position="1"/>
        <end position="198"/>
    </location>
</feature>
<organism evidence="3 4">
    <name type="scientific">Aspergillus ruber (strain CBS 135680)</name>
    <dbReference type="NCBI Taxonomy" id="1388766"/>
    <lineage>
        <taxon>Eukaryota</taxon>
        <taxon>Fungi</taxon>
        <taxon>Dikarya</taxon>
        <taxon>Ascomycota</taxon>
        <taxon>Pezizomycotina</taxon>
        <taxon>Eurotiomycetes</taxon>
        <taxon>Eurotiomycetidae</taxon>
        <taxon>Eurotiales</taxon>
        <taxon>Aspergillaceae</taxon>
        <taxon>Aspergillus</taxon>
        <taxon>Aspergillus subgen. Aspergillus</taxon>
    </lineage>
</organism>
<dbReference type="GeneID" id="63699625"/>
<dbReference type="OrthoDB" id="3365211at2759"/>
<feature type="compositionally biased region" description="Polar residues" evidence="1">
    <location>
        <begin position="22"/>
        <end position="31"/>
    </location>
</feature>
<dbReference type="EMBL" id="KK088427">
    <property type="protein sequence ID" value="EYE94205.1"/>
    <property type="molecule type" value="Genomic_DNA"/>
</dbReference>
<feature type="transmembrane region" description="Helical" evidence="2">
    <location>
        <begin position="416"/>
        <end position="434"/>
    </location>
</feature>
<feature type="compositionally biased region" description="Acidic residues" evidence="1">
    <location>
        <begin position="292"/>
        <end position="303"/>
    </location>
</feature>
<sequence>MDRIEPVGGPNDRSSDAPSPAPDNNSLTPTGYSPRPRALSRSRRPSIRLSRLSSISSLGSSGDDPNQNPQNPNPNRRNAADDSATAFLTRNRSPGPGREHTQIAEEEDEWQGNRRRSSSEPRPGRWSSPSPVALSRIATPMLPLAEVRSNQTTGLRSPSERQDIPENTGNEDQEDSEKVAVRPPPVVRPRGDSLLRRTSQAALSRFSRNRASTVNGPIPKVTDWNHYQDEDYDRTHEYDPDIVNVLDVIDPEVSALSTLTNVQNSLFVPDLFGFVNREPTYTLSPPRHEAVTEEEGTTTDDGGDNLQEPRPDMKNLRHLSSISSVLDAGETRFAVLPDETNLEGWTKQDLEELNDHVRHMLHSRRSKFKRSMKGFGQYVSKPLGFLVTLYATLITLFGLAWVLFLIGWINVGGKQLYVINIIDNILVALFAIMGDGLAPFRIIDTYHMIFIARYTFLTWKIRKQRALPSLKNKNDLPARREIDIDVEWGDTPKDEAYEFSVLGPIQQARLIHHQKKFAKSHTFYKPHETGTHYAFPLRLLIAIVVVLDCHSMLQVALGTCTWSIDYHVRPFALTTVILCCSIACSISGGVMIMIGDRRTRKKDVVERMFRQKLTSEAMKMMQKRRLKEEKRNASLSHTSSGPSNSALVSHISPYEGT</sequence>
<keyword evidence="2" id="KW-0472">Membrane</keyword>
<feature type="transmembrane region" description="Helical" evidence="2">
    <location>
        <begin position="383"/>
        <end position="409"/>
    </location>
</feature>
<dbReference type="PANTHER" id="PTHR35872">
    <property type="entry name" value="INTEGRAL MEMBRANE PROTEIN (AFU_ORTHOLOGUE AFUA_5G07110)"/>
    <property type="match status" value="1"/>
</dbReference>